<accession>A0ABU2NB45</accession>
<organism evidence="1 2">
    <name type="scientific">Pseudonocardia charpentierae</name>
    <dbReference type="NCBI Taxonomy" id="3075545"/>
    <lineage>
        <taxon>Bacteria</taxon>
        <taxon>Bacillati</taxon>
        <taxon>Actinomycetota</taxon>
        <taxon>Actinomycetes</taxon>
        <taxon>Pseudonocardiales</taxon>
        <taxon>Pseudonocardiaceae</taxon>
        <taxon>Pseudonocardia</taxon>
    </lineage>
</organism>
<dbReference type="Proteomes" id="UP001183202">
    <property type="component" value="Unassembled WGS sequence"/>
</dbReference>
<keyword evidence="2" id="KW-1185">Reference proteome</keyword>
<proteinExistence type="predicted"/>
<gene>
    <name evidence="1" type="ORF">RM445_16750</name>
</gene>
<sequence length="62" mass="6866">MSNIHSYPGTTLVESLRELKDVYVDAVNRAVAEDRDDLVRTLADEYSDESLALMARVLPVAA</sequence>
<name>A0ABU2NB45_9PSEU</name>
<evidence type="ECO:0000313" key="2">
    <source>
        <dbReference type="Proteomes" id="UP001183202"/>
    </source>
</evidence>
<comment type="caution">
    <text evidence="1">The sequence shown here is derived from an EMBL/GenBank/DDBJ whole genome shotgun (WGS) entry which is preliminary data.</text>
</comment>
<protein>
    <submittedName>
        <fullName evidence="1">Uncharacterized protein</fullName>
    </submittedName>
</protein>
<dbReference type="EMBL" id="JAVREJ010000011">
    <property type="protein sequence ID" value="MDT0351180.1"/>
    <property type="molecule type" value="Genomic_DNA"/>
</dbReference>
<dbReference type="RefSeq" id="WP_311557359.1">
    <property type="nucleotide sequence ID" value="NZ_JAVREJ010000011.1"/>
</dbReference>
<reference evidence="2" key="1">
    <citation type="submission" date="2023-07" db="EMBL/GenBank/DDBJ databases">
        <title>30 novel species of actinomycetes from the DSMZ collection.</title>
        <authorList>
            <person name="Nouioui I."/>
        </authorList>
    </citation>
    <scope>NUCLEOTIDE SEQUENCE [LARGE SCALE GENOMIC DNA]</scope>
    <source>
        <strain evidence="2">DSM 45834</strain>
    </source>
</reference>
<evidence type="ECO:0000313" key="1">
    <source>
        <dbReference type="EMBL" id="MDT0351180.1"/>
    </source>
</evidence>